<sequence>MWELASILNFLHVFRPLLNISAEFSVEEFETALITPNDTLSDIHIPILKAIPPITRMALTRDTWITVLCRKLRDWWHWVAEGELPIVASHGTEIEVYKTLDPGVRVVILKALCDIRVEQEDIRNYIDNSVKHGVQLSAFRKERVGGDSYGINYWYEDDPVIGHRLYREIRKADVKVEGKKTKMKGSNVLPNTSYQWETVATNLEEFQDVSVVCHAWPQLSHIVGMLRLCLSYVSTSYTKFHSDRGVIGAESDKEADGGNVDNVGSDGETEGVEEASIIEADRFDVIVDDVGSDGNSGRAQGEEEACVIEGEVIVDDAGSHGIDSGTTSA</sequence>
<comment type="caution">
    <text evidence="6">The sequence shown here is derived from an EMBL/GenBank/DDBJ whole genome shotgun (WGS) entry which is preliminary data.</text>
</comment>
<gene>
    <name evidence="6" type="ORF">Dsin_005833</name>
</gene>
<feature type="domain" description="DDT" evidence="4">
    <location>
        <begin position="6"/>
        <end position="51"/>
    </location>
</feature>
<feature type="region of interest" description="Disordered" evidence="3">
    <location>
        <begin position="249"/>
        <end position="274"/>
    </location>
</feature>
<name>A0AAE0AX86_9ROSI</name>
<dbReference type="InterPro" id="IPR028938">
    <property type="entry name" value="Rsf1-like"/>
</dbReference>
<dbReference type="GO" id="GO:0006355">
    <property type="term" value="P:regulation of DNA-templated transcription"/>
    <property type="evidence" value="ECO:0007669"/>
    <property type="project" value="InterPro"/>
</dbReference>
<reference evidence="6" key="1">
    <citation type="journal article" date="2023" name="Plant J.">
        <title>Genome sequences and population genomics provide insights into the demographic history, inbreeding, and mutation load of two 'living fossil' tree species of Dipteronia.</title>
        <authorList>
            <person name="Feng Y."/>
            <person name="Comes H.P."/>
            <person name="Chen J."/>
            <person name="Zhu S."/>
            <person name="Lu R."/>
            <person name="Zhang X."/>
            <person name="Li P."/>
            <person name="Qiu J."/>
            <person name="Olsen K.M."/>
            <person name="Qiu Y."/>
        </authorList>
    </citation>
    <scope>NUCLEOTIDE SEQUENCE</scope>
    <source>
        <strain evidence="6">NBL</strain>
    </source>
</reference>
<keyword evidence="7" id="KW-1185">Reference proteome</keyword>
<dbReference type="PANTHER" id="PTHR14296:SF3">
    <property type="entry name" value="DIKAR, ISOFORM F"/>
    <property type="match status" value="1"/>
</dbReference>
<evidence type="ECO:0000259" key="5">
    <source>
        <dbReference type="Pfam" id="PF15612"/>
    </source>
</evidence>
<feature type="compositionally biased region" description="Low complexity" evidence="3">
    <location>
        <begin position="257"/>
        <end position="266"/>
    </location>
</feature>
<evidence type="ECO:0000256" key="3">
    <source>
        <dbReference type="SAM" id="MobiDB-lite"/>
    </source>
</evidence>
<evidence type="ECO:0000259" key="4">
    <source>
        <dbReference type="Pfam" id="PF02791"/>
    </source>
</evidence>
<dbReference type="Pfam" id="PF02791">
    <property type="entry name" value="DDT"/>
    <property type="match status" value="1"/>
</dbReference>
<dbReference type="InterPro" id="IPR028942">
    <property type="entry name" value="WHIM1_dom"/>
</dbReference>
<dbReference type="Proteomes" id="UP001281410">
    <property type="component" value="Unassembled WGS sequence"/>
</dbReference>
<feature type="domain" description="WHIM1" evidence="5">
    <location>
        <begin position="97"/>
        <end position="127"/>
    </location>
</feature>
<dbReference type="PANTHER" id="PTHR14296">
    <property type="entry name" value="REMODELING AND SPACING FACTOR 1"/>
    <property type="match status" value="1"/>
</dbReference>
<dbReference type="GO" id="GO:0031213">
    <property type="term" value="C:RSF complex"/>
    <property type="evidence" value="ECO:0007669"/>
    <property type="project" value="InterPro"/>
</dbReference>
<evidence type="ECO:0000256" key="1">
    <source>
        <dbReference type="ARBA" id="ARBA00004123"/>
    </source>
</evidence>
<protein>
    <submittedName>
        <fullName evidence="6">Uncharacterized protein</fullName>
    </submittedName>
</protein>
<keyword evidence="2" id="KW-0539">Nucleus</keyword>
<evidence type="ECO:0000313" key="7">
    <source>
        <dbReference type="Proteomes" id="UP001281410"/>
    </source>
</evidence>
<evidence type="ECO:0000256" key="2">
    <source>
        <dbReference type="ARBA" id="ARBA00023242"/>
    </source>
</evidence>
<evidence type="ECO:0000313" key="6">
    <source>
        <dbReference type="EMBL" id="KAK3225971.1"/>
    </source>
</evidence>
<comment type="subcellular location">
    <subcellularLocation>
        <location evidence="1">Nucleus</location>
    </subcellularLocation>
</comment>
<dbReference type="Pfam" id="PF15612">
    <property type="entry name" value="WHIM1"/>
    <property type="match status" value="1"/>
</dbReference>
<organism evidence="6 7">
    <name type="scientific">Dipteronia sinensis</name>
    <dbReference type="NCBI Taxonomy" id="43782"/>
    <lineage>
        <taxon>Eukaryota</taxon>
        <taxon>Viridiplantae</taxon>
        <taxon>Streptophyta</taxon>
        <taxon>Embryophyta</taxon>
        <taxon>Tracheophyta</taxon>
        <taxon>Spermatophyta</taxon>
        <taxon>Magnoliopsida</taxon>
        <taxon>eudicotyledons</taxon>
        <taxon>Gunneridae</taxon>
        <taxon>Pentapetalae</taxon>
        <taxon>rosids</taxon>
        <taxon>malvids</taxon>
        <taxon>Sapindales</taxon>
        <taxon>Sapindaceae</taxon>
        <taxon>Hippocastanoideae</taxon>
        <taxon>Acereae</taxon>
        <taxon>Dipteronia</taxon>
    </lineage>
</organism>
<dbReference type="EMBL" id="JANJYJ010000002">
    <property type="protein sequence ID" value="KAK3225971.1"/>
    <property type="molecule type" value="Genomic_DNA"/>
</dbReference>
<proteinExistence type="predicted"/>
<dbReference type="AlphaFoldDB" id="A0AAE0AX86"/>
<accession>A0AAE0AX86</accession>
<dbReference type="InterPro" id="IPR018501">
    <property type="entry name" value="DDT_dom"/>
</dbReference>